<evidence type="ECO:0000313" key="2">
    <source>
        <dbReference type="EMBL" id="MFB9678706.1"/>
    </source>
</evidence>
<feature type="chain" id="PRO_5047184111" evidence="1">
    <location>
        <begin position="25"/>
        <end position="432"/>
    </location>
</feature>
<dbReference type="Proteomes" id="UP001589610">
    <property type="component" value="Unassembled WGS sequence"/>
</dbReference>
<keyword evidence="1" id="KW-0732">Signal</keyword>
<dbReference type="InterPro" id="IPR050490">
    <property type="entry name" value="Bact_solute-bd_prot1"/>
</dbReference>
<accession>A0ABV5TKA2</accession>
<protein>
    <submittedName>
        <fullName evidence="2">Extracellular solute-binding protein</fullName>
    </submittedName>
</protein>
<dbReference type="PANTHER" id="PTHR43649">
    <property type="entry name" value="ARABINOSE-BINDING PROTEIN-RELATED"/>
    <property type="match status" value="1"/>
</dbReference>
<keyword evidence="3" id="KW-1185">Reference proteome</keyword>
<comment type="caution">
    <text evidence="2">The sequence shown here is derived from an EMBL/GenBank/DDBJ whole genome shotgun (WGS) entry which is preliminary data.</text>
</comment>
<reference evidence="2 3" key="1">
    <citation type="submission" date="2024-09" db="EMBL/GenBank/DDBJ databases">
        <authorList>
            <person name="Sun Q."/>
            <person name="Mori K."/>
        </authorList>
    </citation>
    <scope>NUCLEOTIDE SEQUENCE [LARGE SCALE GENOMIC DNA]</scope>
    <source>
        <strain evidence="2 3">JCM 3028</strain>
    </source>
</reference>
<dbReference type="SUPFAM" id="SSF53850">
    <property type="entry name" value="Periplasmic binding protein-like II"/>
    <property type="match status" value="1"/>
</dbReference>
<proteinExistence type="predicted"/>
<gene>
    <name evidence="2" type="ORF">ACFFRH_24775</name>
</gene>
<evidence type="ECO:0000313" key="3">
    <source>
        <dbReference type="Proteomes" id="UP001589610"/>
    </source>
</evidence>
<sequence length="432" mass="45057">MLSRRGVVALAASALLLGSCSTSGDGEGAQAGASTGSEKVTFEFWNLATADPLKTFWANTIKEYQAAHPNVTIKNISIENDSYKPKLATLTQSGKAPDLYSTWGGGVLKQHIEAGLVKDLSADAADTIGGITPAALAAYQFDGKTYGLPTDIGMVGFWYNKALFKKAGITTPPATWTEYLEAVKKLKASGTTPIALAGKAKWPGHYYWAYLAMRVAGLDALKQAGTTNDFTGPDFVTAGQKLKELVDLQPFQKGFLGADYSTPDGQAANVSNGKAAMELMGQWAPSVQKDSGKGLGDDLGFFPFPAVEGGKGAAGDAFGGGGGLAVSVNAPPAALDFLKFALKPENHSKAVKAGGVLPVLKQGEEDAVTDPHIKTVSETLAAASGFQLYLDQEYPPAVGQEVNDVVAELIGGTKTPEEVVQAITETAKSESE</sequence>
<dbReference type="RefSeq" id="WP_386159884.1">
    <property type="nucleotide sequence ID" value="NZ_JBHMBS010000012.1"/>
</dbReference>
<name>A0ABV5TKA2_9ACTN</name>
<evidence type="ECO:0000256" key="1">
    <source>
        <dbReference type="SAM" id="SignalP"/>
    </source>
</evidence>
<dbReference type="Pfam" id="PF01547">
    <property type="entry name" value="SBP_bac_1"/>
    <property type="match status" value="1"/>
</dbReference>
<feature type="signal peptide" evidence="1">
    <location>
        <begin position="1"/>
        <end position="24"/>
    </location>
</feature>
<organism evidence="2 3">
    <name type="scientific">Streptosporangium vulgare</name>
    <dbReference type="NCBI Taxonomy" id="46190"/>
    <lineage>
        <taxon>Bacteria</taxon>
        <taxon>Bacillati</taxon>
        <taxon>Actinomycetota</taxon>
        <taxon>Actinomycetes</taxon>
        <taxon>Streptosporangiales</taxon>
        <taxon>Streptosporangiaceae</taxon>
        <taxon>Streptosporangium</taxon>
    </lineage>
</organism>
<dbReference type="PROSITE" id="PS51257">
    <property type="entry name" value="PROKAR_LIPOPROTEIN"/>
    <property type="match status" value="1"/>
</dbReference>
<dbReference type="PANTHER" id="PTHR43649:SF14">
    <property type="entry name" value="BLR3389 PROTEIN"/>
    <property type="match status" value="1"/>
</dbReference>
<dbReference type="Gene3D" id="3.40.190.10">
    <property type="entry name" value="Periplasmic binding protein-like II"/>
    <property type="match status" value="2"/>
</dbReference>
<dbReference type="EMBL" id="JBHMBS010000012">
    <property type="protein sequence ID" value="MFB9678706.1"/>
    <property type="molecule type" value="Genomic_DNA"/>
</dbReference>
<dbReference type="InterPro" id="IPR006059">
    <property type="entry name" value="SBP"/>
</dbReference>